<keyword evidence="3" id="KW-0677">Repeat</keyword>
<dbReference type="Gene3D" id="3.10.580.10">
    <property type="entry name" value="CBS-domain"/>
    <property type="match status" value="1"/>
</dbReference>
<evidence type="ECO:0000256" key="1">
    <source>
        <dbReference type="ARBA" id="ARBA00004141"/>
    </source>
</evidence>
<dbReference type="InterPro" id="IPR046342">
    <property type="entry name" value="CBS_dom_sf"/>
</dbReference>
<organism evidence="13 14">
    <name type="scientific">Shewanella electrodiphila</name>
    <dbReference type="NCBI Taxonomy" id="934143"/>
    <lineage>
        <taxon>Bacteria</taxon>
        <taxon>Pseudomonadati</taxon>
        <taxon>Pseudomonadota</taxon>
        <taxon>Gammaproteobacteria</taxon>
        <taxon>Alteromonadales</taxon>
        <taxon>Shewanellaceae</taxon>
        <taxon>Shewanella</taxon>
    </lineage>
</organism>
<keyword evidence="14" id="KW-1185">Reference proteome</keyword>
<feature type="transmembrane region" description="Helical" evidence="10">
    <location>
        <begin position="58"/>
        <end position="76"/>
    </location>
</feature>
<feature type="compositionally biased region" description="Basic and acidic residues" evidence="9">
    <location>
        <begin position="381"/>
        <end position="392"/>
    </location>
</feature>
<dbReference type="InterPro" id="IPR002550">
    <property type="entry name" value="CNNM"/>
</dbReference>
<evidence type="ECO:0000256" key="3">
    <source>
        <dbReference type="ARBA" id="ARBA00022737"/>
    </source>
</evidence>
<evidence type="ECO:0000256" key="2">
    <source>
        <dbReference type="ARBA" id="ARBA00022692"/>
    </source>
</evidence>
<sequence length="392" mass="43427">MITLIIIVFIAIAISFLCSVFEAVLLSVTPSYIANLAKTNPKAAKRLDKQKQNVESPLVSILTLNTIAHTVGAAVAGAQAAKVFGDEMLGVFSGVLTFLILFFSEIIPKTLGANYWRSLASPVSLILVWMERATKPLIWMSSQVTKLMGKGDEGQYIRQEMSAMAEIGRQSGELDKQESAILTQMLSVKEMPVSAIMTPRTVMFKLPIHLSQGEFVTQFLAKPFTRIPVYQDDPDNIIGYVNRNNIIQAERYTPKESIGVLKKNLLVIPETAKILPIFELMIKRNTKIAMIVDEYGSGEGIVTLEDIVESLLGLEIVDSNDPVTDMQQLARKLWSTRMKHKGIVLSDDGEFSKQDTMVAEQAKQGAQQNNKPLVKPVSEPLTRDKKSSDKKL</sequence>
<dbReference type="RefSeq" id="WP_248955002.1">
    <property type="nucleotide sequence ID" value="NZ_JAKIKU010000002.1"/>
</dbReference>
<dbReference type="InterPro" id="IPR000644">
    <property type="entry name" value="CBS_dom"/>
</dbReference>
<feature type="transmembrane region" description="Helical" evidence="10">
    <location>
        <begin position="6"/>
        <end position="37"/>
    </location>
</feature>
<dbReference type="Proteomes" id="UP001202134">
    <property type="component" value="Unassembled WGS sequence"/>
</dbReference>
<evidence type="ECO:0000313" key="14">
    <source>
        <dbReference type="Proteomes" id="UP001202134"/>
    </source>
</evidence>
<feature type="domain" description="CNNM transmembrane" evidence="12">
    <location>
        <begin position="1"/>
        <end position="178"/>
    </location>
</feature>
<evidence type="ECO:0000256" key="10">
    <source>
        <dbReference type="SAM" id="Phobius"/>
    </source>
</evidence>
<feature type="transmembrane region" description="Helical" evidence="10">
    <location>
        <begin position="88"/>
        <end position="107"/>
    </location>
</feature>
<evidence type="ECO:0000256" key="5">
    <source>
        <dbReference type="ARBA" id="ARBA00023122"/>
    </source>
</evidence>
<keyword evidence="6 8" id="KW-0472">Membrane</keyword>
<proteinExistence type="predicted"/>
<dbReference type="PROSITE" id="PS51846">
    <property type="entry name" value="CNNM"/>
    <property type="match status" value="1"/>
</dbReference>
<feature type="domain" description="CBS" evidence="11">
    <location>
        <begin position="261"/>
        <end position="319"/>
    </location>
</feature>
<protein>
    <submittedName>
        <fullName evidence="13">CNNM domain-containing protein</fullName>
    </submittedName>
</protein>
<comment type="caution">
    <text evidence="13">The sequence shown here is derived from an EMBL/GenBank/DDBJ whole genome shotgun (WGS) entry which is preliminary data.</text>
</comment>
<keyword evidence="2 8" id="KW-0812">Transmembrane</keyword>
<evidence type="ECO:0000259" key="11">
    <source>
        <dbReference type="PROSITE" id="PS51371"/>
    </source>
</evidence>
<dbReference type="PANTHER" id="PTHR22777">
    <property type="entry name" value="HEMOLYSIN-RELATED"/>
    <property type="match status" value="1"/>
</dbReference>
<evidence type="ECO:0000256" key="8">
    <source>
        <dbReference type="PROSITE-ProRule" id="PRU01193"/>
    </source>
</evidence>
<dbReference type="Pfam" id="PF00571">
    <property type="entry name" value="CBS"/>
    <property type="match status" value="1"/>
</dbReference>
<name>A0ABT0KLM2_9GAMM</name>
<comment type="subcellular location">
    <subcellularLocation>
        <location evidence="1">Membrane</location>
        <topology evidence="1">Multi-pass membrane protein</topology>
    </subcellularLocation>
</comment>
<dbReference type="Pfam" id="PF01595">
    <property type="entry name" value="CNNM"/>
    <property type="match status" value="1"/>
</dbReference>
<evidence type="ECO:0000259" key="12">
    <source>
        <dbReference type="PROSITE" id="PS51846"/>
    </source>
</evidence>
<feature type="region of interest" description="Disordered" evidence="9">
    <location>
        <begin position="355"/>
        <end position="392"/>
    </location>
</feature>
<accession>A0ABT0KLM2</accession>
<evidence type="ECO:0000256" key="6">
    <source>
        <dbReference type="ARBA" id="ARBA00023136"/>
    </source>
</evidence>
<gene>
    <name evidence="13" type="ORF">L2737_05245</name>
</gene>
<dbReference type="EMBL" id="JAKIKU010000002">
    <property type="protein sequence ID" value="MCL1044733.1"/>
    <property type="molecule type" value="Genomic_DNA"/>
</dbReference>
<dbReference type="InterPro" id="IPR044751">
    <property type="entry name" value="Ion_transp-like_CBS"/>
</dbReference>
<dbReference type="PROSITE" id="PS51371">
    <property type="entry name" value="CBS"/>
    <property type="match status" value="1"/>
</dbReference>
<keyword evidence="4 8" id="KW-1133">Transmembrane helix</keyword>
<evidence type="ECO:0000256" key="4">
    <source>
        <dbReference type="ARBA" id="ARBA00022989"/>
    </source>
</evidence>
<evidence type="ECO:0000256" key="9">
    <source>
        <dbReference type="SAM" id="MobiDB-lite"/>
    </source>
</evidence>
<keyword evidence="5 7" id="KW-0129">CBS domain</keyword>
<reference evidence="13 14" key="1">
    <citation type="submission" date="2022-01" db="EMBL/GenBank/DDBJ databases">
        <title>Whole genome-based taxonomy of the Shewanellaceae.</title>
        <authorList>
            <person name="Martin-Rodriguez A.J."/>
        </authorList>
    </citation>
    <scope>NUCLEOTIDE SEQUENCE [LARGE SCALE GENOMIC DNA]</scope>
    <source>
        <strain evidence="13 14">DSM 24955</strain>
    </source>
</reference>
<evidence type="ECO:0000313" key="13">
    <source>
        <dbReference type="EMBL" id="MCL1044733.1"/>
    </source>
</evidence>
<evidence type="ECO:0000256" key="7">
    <source>
        <dbReference type="PROSITE-ProRule" id="PRU00703"/>
    </source>
</evidence>
<dbReference type="PANTHER" id="PTHR22777:SF4">
    <property type="entry name" value="UPF0053 PROTEIN SLL1254"/>
    <property type="match status" value="1"/>
</dbReference>
<dbReference type="CDD" id="cd04590">
    <property type="entry name" value="CBS_pair_CorC_HlyC_assoc"/>
    <property type="match status" value="1"/>
</dbReference>
<dbReference type="SUPFAM" id="SSF54631">
    <property type="entry name" value="CBS-domain pair"/>
    <property type="match status" value="1"/>
</dbReference>